<evidence type="ECO:0000313" key="3">
    <source>
        <dbReference type="EMBL" id="TYA11855.1"/>
    </source>
</evidence>
<feature type="domain" description="NAD-dependent epimerase/dehydratase" evidence="2">
    <location>
        <begin position="3"/>
        <end position="211"/>
    </location>
</feature>
<dbReference type="InterPro" id="IPR001509">
    <property type="entry name" value="Epimerase_deHydtase"/>
</dbReference>
<dbReference type="InterPro" id="IPR036291">
    <property type="entry name" value="NAD(P)-bd_dom_sf"/>
</dbReference>
<evidence type="ECO:0000313" key="4">
    <source>
        <dbReference type="Proteomes" id="UP000325218"/>
    </source>
</evidence>
<dbReference type="Pfam" id="PF01370">
    <property type="entry name" value="Epimerase"/>
    <property type="match status" value="1"/>
</dbReference>
<name>A0A5D0CS21_9BACL</name>
<protein>
    <submittedName>
        <fullName evidence="3">NAD-dependent epimerase/dehydratase family protein</fullName>
    </submittedName>
</protein>
<evidence type="ECO:0000259" key="2">
    <source>
        <dbReference type="Pfam" id="PF01370"/>
    </source>
</evidence>
<dbReference type="OrthoDB" id="9771073at2"/>
<sequence length="295" mass="33877">MRILVTGGTGFVGSHLVKGLLEDDHHVIIIKRSFSNTDRISNYLDRIVSYDIDKTTIKSVFENESIDVVIHAATSYGSRESLSEQIESNVVFPMKLLESALEHKINAFINTDTFFNKPAHRNYKYLGSYSKTKRYFLELVPFFQNKEETKFINARLEHVYGPNDGPNKFTTHVITQMLNNIPSLDLTLGEQKRDFIFIDDVTSAYRLVIKNLHIFSDCYNEIEIGRGMSVSIRHFIESAHLLTNSKTKLKFGALPYRESEIMDSYANTLKLNELGWSWNDGIDDGIRKIINHLNT</sequence>
<dbReference type="SUPFAM" id="SSF51735">
    <property type="entry name" value="NAD(P)-binding Rossmann-fold domains"/>
    <property type="match status" value="1"/>
</dbReference>
<comment type="similarity">
    <text evidence="1">Belongs to the NAD(P)-dependent epimerase/dehydratase family.</text>
</comment>
<reference evidence="3 4" key="1">
    <citation type="submission" date="2019-08" db="EMBL/GenBank/DDBJ databases">
        <title>Genome sequencing of Paenibacillus faecis DSM 23593(T).</title>
        <authorList>
            <person name="Kook J.-K."/>
            <person name="Park S.-N."/>
            <person name="Lim Y.K."/>
        </authorList>
    </citation>
    <scope>NUCLEOTIDE SEQUENCE [LARGE SCALE GENOMIC DNA]</scope>
    <source>
        <strain evidence="3 4">DSM 23593</strain>
    </source>
</reference>
<accession>A0A5D0CS21</accession>
<dbReference type="Proteomes" id="UP000325218">
    <property type="component" value="Unassembled WGS sequence"/>
</dbReference>
<dbReference type="EMBL" id="VSDO01000003">
    <property type="protein sequence ID" value="TYA11855.1"/>
    <property type="molecule type" value="Genomic_DNA"/>
</dbReference>
<dbReference type="Gene3D" id="3.40.50.720">
    <property type="entry name" value="NAD(P)-binding Rossmann-like Domain"/>
    <property type="match status" value="1"/>
</dbReference>
<evidence type="ECO:0000256" key="1">
    <source>
        <dbReference type="ARBA" id="ARBA00007637"/>
    </source>
</evidence>
<organism evidence="3 4">
    <name type="scientific">Paenibacillus faecis</name>
    <dbReference type="NCBI Taxonomy" id="862114"/>
    <lineage>
        <taxon>Bacteria</taxon>
        <taxon>Bacillati</taxon>
        <taxon>Bacillota</taxon>
        <taxon>Bacilli</taxon>
        <taxon>Bacillales</taxon>
        <taxon>Paenibacillaceae</taxon>
        <taxon>Paenibacillus</taxon>
    </lineage>
</organism>
<keyword evidence="4" id="KW-1185">Reference proteome</keyword>
<proteinExistence type="inferred from homology"/>
<gene>
    <name evidence="3" type="ORF">FRY98_13965</name>
</gene>
<dbReference type="AlphaFoldDB" id="A0A5D0CS21"/>
<comment type="caution">
    <text evidence="3">The sequence shown here is derived from an EMBL/GenBank/DDBJ whole genome shotgun (WGS) entry which is preliminary data.</text>
</comment>
<dbReference type="PANTHER" id="PTHR43000">
    <property type="entry name" value="DTDP-D-GLUCOSE 4,6-DEHYDRATASE-RELATED"/>
    <property type="match status" value="1"/>
</dbReference>
<dbReference type="RefSeq" id="WP_148452880.1">
    <property type="nucleotide sequence ID" value="NZ_VSDO01000003.1"/>
</dbReference>